<gene>
    <name evidence="6" type="primary">rlmM</name>
    <name evidence="12" type="ORF">AX660_11235</name>
</gene>
<comment type="subcellular location">
    <subcellularLocation>
        <location evidence="6">Cytoplasm</location>
    </subcellularLocation>
</comment>
<keyword evidence="3 6" id="KW-0489">Methyltransferase</keyword>
<evidence type="ECO:0000256" key="4">
    <source>
        <dbReference type="ARBA" id="ARBA00022679"/>
    </source>
</evidence>
<dbReference type="InterPro" id="IPR048646">
    <property type="entry name" value="RlmM_THUMP-like"/>
</dbReference>
<evidence type="ECO:0000256" key="5">
    <source>
        <dbReference type="ARBA" id="ARBA00022691"/>
    </source>
</evidence>
<dbReference type="InterPro" id="IPR029063">
    <property type="entry name" value="SAM-dependent_MTases_sf"/>
</dbReference>
<dbReference type="EC" id="2.1.1.186" evidence="6"/>
<dbReference type="OrthoDB" id="154490at2"/>
<feature type="domain" description="Ribosomal RNA large subunit methyltransferase M THUMP-like" evidence="11">
    <location>
        <begin position="84"/>
        <end position="163"/>
    </location>
</feature>
<comment type="function">
    <text evidence="6">Catalyzes the 2'-O-methylation at nucleotide C2498 in 23S rRNA.</text>
</comment>
<dbReference type="GO" id="GO:0032259">
    <property type="term" value="P:methylation"/>
    <property type="evidence" value="ECO:0007669"/>
    <property type="project" value="UniProtKB-KW"/>
</dbReference>
<comment type="catalytic activity">
    <reaction evidence="6">
        <text>cytidine(2498) in 23S rRNA + S-adenosyl-L-methionine = 2'-O-methylcytidine(2498) in 23S rRNA + S-adenosyl-L-homocysteine + H(+)</text>
        <dbReference type="Rhea" id="RHEA:42788"/>
        <dbReference type="Rhea" id="RHEA-COMP:10244"/>
        <dbReference type="Rhea" id="RHEA-COMP:10245"/>
        <dbReference type="ChEBI" id="CHEBI:15378"/>
        <dbReference type="ChEBI" id="CHEBI:57856"/>
        <dbReference type="ChEBI" id="CHEBI:59789"/>
        <dbReference type="ChEBI" id="CHEBI:74495"/>
        <dbReference type="ChEBI" id="CHEBI:82748"/>
        <dbReference type="EC" id="2.1.1.186"/>
    </reaction>
</comment>
<name>A0A136A0J8_9ALTE</name>
<evidence type="ECO:0000256" key="3">
    <source>
        <dbReference type="ARBA" id="ARBA00022603"/>
    </source>
</evidence>
<dbReference type="AlphaFoldDB" id="A0A136A0J8"/>
<dbReference type="Pfam" id="PF01728">
    <property type="entry name" value="FtsJ"/>
    <property type="match status" value="1"/>
</dbReference>
<dbReference type="PANTHER" id="PTHR37524:SF2">
    <property type="entry name" value="RIBOSOMAL RNA METHYLTRANSFERASE FTSJ DOMAIN-CONTAINING PROTEIN"/>
    <property type="match status" value="1"/>
</dbReference>
<dbReference type="InterPro" id="IPR011224">
    <property type="entry name" value="rRNA_MeTrfase_M"/>
</dbReference>
<evidence type="ECO:0000259" key="9">
    <source>
        <dbReference type="Pfam" id="PF01728"/>
    </source>
</evidence>
<dbReference type="STRING" id="1799789.AX660_11235"/>
<dbReference type="GO" id="GO:0006364">
    <property type="term" value="P:rRNA processing"/>
    <property type="evidence" value="ECO:0007669"/>
    <property type="project" value="UniProtKB-UniRule"/>
</dbReference>
<organism evidence="12 13">
    <name type="scientific">Paraglaciecola hydrolytica</name>
    <dbReference type="NCBI Taxonomy" id="1799789"/>
    <lineage>
        <taxon>Bacteria</taxon>
        <taxon>Pseudomonadati</taxon>
        <taxon>Pseudomonadota</taxon>
        <taxon>Gammaproteobacteria</taxon>
        <taxon>Alteromonadales</taxon>
        <taxon>Alteromonadaceae</taxon>
        <taxon>Paraglaciecola</taxon>
    </lineage>
</organism>
<feature type="binding site" evidence="6 8">
    <location>
        <begin position="220"/>
        <end position="223"/>
    </location>
    <ligand>
        <name>S-adenosyl-L-methionine</name>
        <dbReference type="ChEBI" id="CHEBI:59789"/>
    </ligand>
</feature>
<sequence length="357" mass="40840">MLGLLLYCRSGFEKDLANEIQDKASQLNVYGFAKVEPESGYVVFQCYQPDEAEKLLKGLDFSRLIFARQMFATSALIEEMDVVDRVKPILAACAEFPLCGDVRVEYADTTDGRELSKFCRKISVPLRQHLRKNNKLTHKENPNKPVLHVFFTATDAAYVGYSFSHNNSPLPLGILRLKMPHDAPSRSTLKLDEAFQTFIPKNEHDERLRGSLHAVDLGACPGGWTYQLVRRSIFVEAVDNGAMDKALMDSGLVTYCPEDGFKFKPRKNNIYWLVCDMIEQPQKVAKLMAQWVASGRCKEAMFNLKLPMKKRYESVQESLQIIDDEIQTQQAGKYQLQVKHLYHNREEVTVHLRLLNK</sequence>
<dbReference type="PANTHER" id="PTHR37524">
    <property type="entry name" value="RIBOSOMAL RNA LARGE SUBUNIT METHYLTRANSFERASE M"/>
    <property type="match status" value="1"/>
</dbReference>
<dbReference type="EMBL" id="LSNE01000005">
    <property type="protein sequence ID" value="KXI28778.1"/>
    <property type="molecule type" value="Genomic_DNA"/>
</dbReference>
<feature type="domain" description="RlmM ferredoxin-like" evidence="10">
    <location>
        <begin position="1"/>
        <end position="71"/>
    </location>
</feature>
<keyword evidence="2 6" id="KW-0698">rRNA processing</keyword>
<feature type="binding site" evidence="6 8">
    <location>
        <position position="239"/>
    </location>
    <ligand>
        <name>S-adenosyl-L-methionine</name>
        <dbReference type="ChEBI" id="CHEBI:59789"/>
    </ligand>
</feature>
<dbReference type="HAMAP" id="MF_01551">
    <property type="entry name" value="23SrRNA_methyltr_M"/>
    <property type="match status" value="1"/>
</dbReference>
<feature type="binding site" evidence="6 8">
    <location>
        <position position="187"/>
    </location>
    <ligand>
        <name>S-adenosyl-L-methionine</name>
        <dbReference type="ChEBI" id="CHEBI:59789"/>
    </ligand>
</feature>
<comment type="caution">
    <text evidence="12">The sequence shown here is derived from an EMBL/GenBank/DDBJ whole genome shotgun (WGS) entry which is preliminary data.</text>
</comment>
<proteinExistence type="inferred from homology"/>
<dbReference type="Pfam" id="PF21239">
    <property type="entry name" value="RLMM_N"/>
    <property type="match status" value="1"/>
</dbReference>
<keyword evidence="4 6" id="KW-0808">Transferase</keyword>
<evidence type="ECO:0000256" key="6">
    <source>
        <dbReference type="HAMAP-Rule" id="MF_01551"/>
    </source>
</evidence>
<evidence type="ECO:0000256" key="2">
    <source>
        <dbReference type="ARBA" id="ARBA00022552"/>
    </source>
</evidence>
<dbReference type="NCBIfam" id="NF008734">
    <property type="entry name" value="PRK11760.1"/>
    <property type="match status" value="1"/>
</dbReference>
<protein>
    <recommendedName>
        <fullName evidence="6">Ribosomal RNA large subunit methyltransferase M</fullName>
        <ecNumber evidence="6">2.1.1.186</ecNumber>
    </recommendedName>
    <alternativeName>
        <fullName evidence="6">23S rRNA (cytidine2498-2'-O)-methyltransferase</fullName>
    </alternativeName>
    <alternativeName>
        <fullName evidence="6">23S rRNA 2'-O-ribose methyltransferase RlmM</fullName>
    </alternativeName>
</protein>
<dbReference type="Proteomes" id="UP000070299">
    <property type="component" value="Unassembled WGS sequence"/>
</dbReference>
<dbReference type="SUPFAM" id="SSF53335">
    <property type="entry name" value="S-adenosyl-L-methionine-dependent methyltransferases"/>
    <property type="match status" value="1"/>
</dbReference>
<dbReference type="Gene3D" id="3.40.50.150">
    <property type="entry name" value="Vaccinia Virus protein VP39"/>
    <property type="match status" value="1"/>
</dbReference>
<dbReference type="GO" id="GO:0005737">
    <property type="term" value="C:cytoplasm"/>
    <property type="evidence" value="ECO:0007669"/>
    <property type="project" value="UniProtKB-SubCell"/>
</dbReference>
<evidence type="ECO:0000259" key="10">
    <source>
        <dbReference type="Pfam" id="PF18125"/>
    </source>
</evidence>
<feature type="domain" description="Ribosomal RNA methyltransferase FtsJ" evidence="9">
    <location>
        <begin position="185"/>
        <end position="278"/>
    </location>
</feature>
<feature type="binding site" evidence="6 8">
    <location>
        <position position="276"/>
    </location>
    <ligand>
        <name>S-adenosyl-L-methionine</name>
        <dbReference type="ChEBI" id="CHEBI:59789"/>
    </ligand>
</feature>
<reference evidence="13" key="1">
    <citation type="submission" date="2016-02" db="EMBL/GenBank/DDBJ databases">
        <authorList>
            <person name="Schultz-Johansen M."/>
            <person name="Glaring M.A."/>
            <person name="Bech P.K."/>
            <person name="Stougaard P."/>
        </authorList>
    </citation>
    <scope>NUCLEOTIDE SEQUENCE [LARGE SCALE GENOMIC DNA]</scope>
    <source>
        <strain evidence="13">S66</strain>
    </source>
</reference>
<keyword evidence="5 6" id="KW-0949">S-adenosyl-L-methionine</keyword>
<evidence type="ECO:0000313" key="13">
    <source>
        <dbReference type="Proteomes" id="UP000070299"/>
    </source>
</evidence>
<dbReference type="RefSeq" id="WP_068375496.1">
    <property type="nucleotide sequence ID" value="NZ_LSNE01000005.1"/>
</dbReference>
<feature type="active site" description="Proton acceptor" evidence="6 7">
    <location>
        <position position="305"/>
    </location>
</feature>
<evidence type="ECO:0000256" key="8">
    <source>
        <dbReference type="PIRSR" id="PIRSR028774-2"/>
    </source>
</evidence>
<comment type="subunit">
    <text evidence="6">Monomer.</text>
</comment>
<dbReference type="PIRSF" id="PIRSF028774">
    <property type="entry name" value="UCP028774"/>
    <property type="match status" value="1"/>
</dbReference>
<comment type="similarity">
    <text evidence="6">Belongs to the class I-like SAM-binding methyltransferase superfamily. RNA methyltransferase RlmE family. RlmM subfamily.</text>
</comment>
<dbReference type="Gene3D" id="3.30.2300.20">
    <property type="match status" value="1"/>
</dbReference>
<accession>A0A136A0J8</accession>
<evidence type="ECO:0000256" key="7">
    <source>
        <dbReference type="PIRSR" id="PIRSR028774-1"/>
    </source>
</evidence>
<evidence type="ECO:0000256" key="1">
    <source>
        <dbReference type="ARBA" id="ARBA00022490"/>
    </source>
</evidence>
<dbReference type="InterPro" id="IPR002877">
    <property type="entry name" value="RNA_MeTrfase_FtsJ_dom"/>
</dbReference>
<evidence type="ECO:0000313" key="12">
    <source>
        <dbReference type="EMBL" id="KXI28778.1"/>
    </source>
</evidence>
<keyword evidence="1 6" id="KW-0963">Cytoplasm</keyword>
<keyword evidence="13" id="KW-1185">Reference proteome</keyword>
<evidence type="ECO:0000259" key="11">
    <source>
        <dbReference type="Pfam" id="PF21239"/>
    </source>
</evidence>
<dbReference type="Pfam" id="PF18125">
    <property type="entry name" value="RlmM_FDX"/>
    <property type="match status" value="1"/>
</dbReference>
<dbReference type="Gene3D" id="3.30.70.2810">
    <property type="match status" value="1"/>
</dbReference>
<dbReference type="GO" id="GO:0008757">
    <property type="term" value="F:S-adenosylmethionine-dependent methyltransferase activity"/>
    <property type="evidence" value="ECO:0007669"/>
    <property type="project" value="UniProtKB-UniRule"/>
</dbReference>
<feature type="binding site" evidence="6 8">
    <location>
        <position position="259"/>
    </location>
    <ligand>
        <name>S-adenosyl-L-methionine</name>
        <dbReference type="ChEBI" id="CHEBI:59789"/>
    </ligand>
</feature>
<dbReference type="InterPro" id="IPR040739">
    <property type="entry name" value="RlmM_FDX"/>
</dbReference>